<feature type="compositionally biased region" description="Polar residues" evidence="1">
    <location>
        <begin position="9"/>
        <end position="31"/>
    </location>
</feature>
<evidence type="ECO:0000313" key="2">
    <source>
        <dbReference type="EMBL" id="RLM54749.1"/>
    </source>
</evidence>
<protein>
    <submittedName>
        <fullName evidence="2">Uncharacterized protein</fullName>
    </submittedName>
</protein>
<keyword evidence="3" id="KW-1185">Reference proteome</keyword>
<name>A0A3L6PCU8_PANMI</name>
<evidence type="ECO:0000313" key="3">
    <source>
        <dbReference type="Proteomes" id="UP000275267"/>
    </source>
</evidence>
<reference evidence="3" key="1">
    <citation type="journal article" date="2019" name="Nat. Commun.">
        <title>The genome of broomcorn millet.</title>
        <authorList>
            <person name="Zou C."/>
            <person name="Miki D."/>
            <person name="Li D."/>
            <person name="Tang Q."/>
            <person name="Xiao L."/>
            <person name="Rajput S."/>
            <person name="Deng P."/>
            <person name="Jia W."/>
            <person name="Huang R."/>
            <person name="Zhang M."/>
            <person name="Sun Y."/>
            <person name="Hu J."/>
            <person name="Fu X."/>
            <person name="Schnable P.S."/>
            <person name="Li F."/>
            <person name="Zhang H."/>
            <person name="Feng B."/>
            <person name="Zhu X."/>
            <person name="Liu R."/>
            <person name="Schnable J.C."/>
            <person name="Zhu J.-K."/>
            <person name="Zhang H."/>
        </authorList>
    </citation>
    <scope>NUCLEOTIDE SEQUENCE [LARGE SCALE GENOMIC DNA]</scope>
</reference>
<evidence type="ECO:0000256" key="1">
    <source>
        <dbReference type="SAM" id="MobiDB-lite"/>
    </source>
</evidence>
<sequence>MRHFLAAETPQTGLRTGDQVSSCSEKGSTPQLPNPPAETSFRAHLRPESGSLQRLSTSLHQRRDCCVAAPLVLAALVPR</sequence>
<organism evidence="2 3">
    <name type="scientific">Panicum miliaceum</name>
    <name type="common">Proso millet</name>
    <name type="synonym">Broomcorn millet</name>
    <dbReference type="NCBI Taxonomy" id="4540"/>
    <lineage>
        <taxon>Eukaryota</taxon>
        <taxon>Viridiplantae</taxon>
        <taxon>Streptophyta</taxon>
        <taxon>Embryophyta</taxon>
        <taxon>Tracheophyta</taxon>
        <taxon>Spermatophyta</taxon>
        <taxon>Magnoliopsida</taxon>
        <taxon>Liliopsida</taxon>
        <taxon>Poales</taxon>
        <taxon>Poaceae</taxon>
        <taxon>PACMAD clade</taxon>
        <taxon>Panicoideae</taxon>
        <taxon>Panicodae</taxon>
        <taxon>Paniceae</taxon>
        <taxon>Panicinae</taxon>
        <taxon>Panicum</taxon>
        <taxon>Panicum sect. Panicum</taxon>
    </lineage>
</organism>
<dbReference type="AlphaFoldDB" id="A0A3L6PCU8"/>
<comment type="caution">
    <text evidence="2">The sequence shown here is derived from an EMBL/GenBank/DDBJ whole genome shotgun (WGS) entry which is preliminary data.</text>
</comment>
<gene>
    <name evidence="2" type="ORF">C2845_PM10G03520</name>
</gene>
<dbReference type="Proteomes" id="UP000275267">
    <property type="component" value="Unassembled WGS sequence"/>
</dbReference>
<dbReference type="EMBL" id="PQIB02000018">
    <property type="protein sequence ID" value="RLM54749.1"/>
    <property type="molecule type" value="Genomic_DNA"/>
</dbReference>
<feature type="region of interest" description="Disordered" evidence="1">
    <location>
        <begin position="1"/>
        <end position="40"/>
    </location>
</feature>
<accession>A0A3L6PCU8</accession>
<proteinExistence type="predicted"/>